<dbReference type="PIRSF" id="PIRSF006648">
    <property type="entry name" value="DrrB"/>
    <property type="match status" value="1"/>
</dbReference>
<keyword evidence="3 5" id="KW-1133">Transmembrane helix</keyword>
<comment type="subcellular location">
    <subcellularLocation>
        <location evidence="1">Membrane</location>
        <topology evidence="1">Multi-pass membrane protein</topology>
    </subcellularLocation>
</comment>
<dbReference type="GO" id="GO:0043190">
    <property type="term" value="C:ATP-binding cassette (ABC) transporter complex"/>
    <property type="evidence" value="ECO:0007669"/>
    <property type="project" value="InterPro"/>
</dbReference>
<gene>
    <name evidence="7" type="ORF">LCGC14_2339080</name>
</gene>
<dbReference type="GO" id="GO:0140359">
    <property type="term" value="F:ABC-type transporter activity"/>
    <property type="evidence" value="ECO:0007669"/>
    <property type="project" value="InterPro"/>
</dbReference>
<evidence type="ECO:0000313" key="7">
    <source>
        <dbReference type="EMBL" id="KKL47083.1"/>
    </source>
</evidence>
<evidence type="ECO:0000256" key="5">
    <source>
        <dbReference type="SAM" id="Phobius"/>
    </source>
</evidence>
<evidence type="ECO:0000256" key="1">
    <source>
        <dbReference type="ARBA" id="ARBA00004141"/>
    </source>
</evidence>
<accession>A0A0F9CCF1</accession>
<feature type="transmembrane region" description="Helical" evidence="5">
    <location>
        <begin position="118"/>
        <end position="135"/>
    </location>
</feature>
<name>A0A0F9CCF1_9ZZZZ</name>
<feature type="transmembrane region" description="Helical" evidence="5">
    <location>
        <begin position="58"/>
        <end position="77"/>
    </location>
</feature>
<feature type="transmembrane region" description="Helical" evidence="5">
    <location>
        <begin position="141"/>
        <end position="164"/>
    </location>
</feature>
<evidence type="ECO:0000259" key="6">
    <source>
        <dbReference type="PROSITE" id="PS51012"/>
    </source>
</evidence>
<dbReference type="InterPro" id="IPR051784">
    <property type="entry name" value="Nod_factor_ABC_transporter"/>
</dbReference>
<feature type="transmembrane region" description="Helical" evidence="5">
    <location>
        <begin position="171"/>
        <end position="190"/>
    </location>
</feature>
<dbReference type="PANTHER" id="PTHR43229:SF2">
    <property type="entry name" value="NODULATION PROTEIN J"/>
    <property type="match status" value="1"/>
</dbReference>
<evidence type="ECO:0000256" key="4">
    <source>
        <dbReference type="ARBA" id="ARBA00023136"/>
    </source>
</evidence>
<feature type="transmembrane region" description="Helical" evidence="5">
    <location>
        <begin position="21"/>
        <end position="46"/>
    </location>
</feature>
<dbReference type="InterPro" id="IPR013525">
    <property type="entry name" value="ABC2_TM"/>
</dbReference>
<dbReference type="InterPro" id="IPR047817">
    <property type="entry name" value="ABC2_TM_bact-type"/>
</dbReference>
<keyword evidence="2 5" id="KW-0812">Transmembrane</keyword>
<dbReference type="EMBL" id="LAZR01033798">
    <property type="protein sequence ID" value="KKL47083.1"/>
    <property type="molecule type" value="Genomic_DNA"/>
</dbReference>
<evidence type="ECO:0000256" key="2">
    <source>
        <dbReference type="ARBA" id="ARBA00022692"/>
    </source>
</evidence>
<keyword evidence="4 5" id="KW-0472">Membrane</keyword>
<dbReference type="AlphaFoldDB" id="A0A0F9CCF1"/>
<organism evidence="7">
    <name type="scientific">marine sediment metagenome</name>
    <dbReference type="NCBI Taxonomy" id="412755"/>
    <lineage>
        <taxon>unclassified sequences</taxon>
        <taxon>metagenomes</taxon>
        <taxon>ecological metagenomes</taxon>
    </lineage>
</organism>
<protein>
    <recommendedName>
        <fullName evidence="6">ABC transmembrane type-2 domain-containing protein</fullName>
    </recommendedName>
</protein>
<proteinExistence type="predicted"/>
<dbReference type="InterPro" id="IPR000412">
    <property type="entry name" value="ABC_2_transport"/>
</dbReference>
<evidence type="ECO:0000256" key="3">
    <source>
        <dbReference type="ARBA" id="ARBA00022989"/>
    </source>
</evidence>
<dbReference type="PRINTS" id="PR00164">
    <property type="entry name" value="ABC2TRNSPORT"/>
</dbReference>
<reference evidence="7" key="1">
    <citation type="journal article" date="2015" name="Nature">
        <title>Complex archaea that bridge the gap between prokaryotes and eukaryotes.</title>
        <authorList>
            <person name="Spang A."/>
            <person name="Saw J.H."/>
            <person name="Jorgensen S.L."/>
            <person name="Zaremba-Niedzwiedzka K."/>
            <person name="Martijn J."/>
            <person name="Lind A.E."/>
            <person name="van Eijk R."/>
            <person name="Schleper C."/>
            <person name="Guy L."/>
            <person name="Ettema T.J."/>
        </authorList>
    </citation>
    <scope>NUCLEOTIDE SEQUENCE</scope>
</reference>
<sequence length="252" mass="28006">MRGVNLKRAFRVWQRHLKVYTKLYLSSLTLNVIEPVLYLTAMGLGLGAYLTEMDGTPYINFIAPGIIAYSAMFAASGECSYGTFIRMTYQKTFDAILATPVNLEDLVLGEILWGATKSMIYGTIIIITISVMGLVESPLIVFSIPVLLLGGIIFSELAVFYAAIVPGIDYFNYYFTLVVTPMFLFSGIFFPVSGLPDIVVNIAWFTPLYHLVNITRGLAGGTFPWGDMVWLVACAAVLSPFPFIVMRRRMIK</sequence>
<comment type="caution">
    <text evidence="7">The sequence shown here is derived from an EMBL/GenBank/DDBJ whole genome shotgun (WGS) entry which is preliminary data.</text>
</comment>
<dbReference type="PANTHER" id="PTHR43229">
    <property type="entry name" value="NODULATION PROTEIN J"/>
    <property type="match status" value="1"/>
</dbReference>
<dbReference type="Pfam" id="PF01061">
    <property type="entry name" value="ABC2_membrane"/>
    <property type="match status" value="1"/>
</dbReference>
<feature type="domain" description="ABC transmembrane type-2" evidence="6">
    <location>
        <begin position="26"/>
        <end position="249"/>
    </location>
</feature>
<feature type="transmembrane region" description="Helical" evidence="5">
    <location>
        <begin position="228"/>
        <end position="246"/>
    </location>
</feature>
<dbReference type="PROSITE" id="PS51012">
    <property type="entry name" value="ABC_TM2"/>
    <property type="match status" value="1"/>
</dbReference>